<proteinExistence type="predicted"/>
<organism evidence="1 2">
    <name type="scientific">Paracoccus sanguinis</name>
    <dbReference type="NCBI Taxonomy" id="1545044"/>
    <lineage>
        <taxon>Bacteria</taxon>
        <taxon>Pseudomonadati</taxon>
        <taxon>Pseudomonadota</taxon>
        <taxon>Alphaproteobacteria</taxon>
        <taxon>Rhodobacterales</taxon>
        <taxon>Paracoccaceae</taxon>
        <taxon>Paracoccus</taxon>
    </lineage>
</organism>
<name>A0A1H2SRT2_9RHOB</name>
<evidence type="ECO:0000313" key="1">
    <source>
        <dbReference type="EMBL" id="SDW33754.1"/>
    </source>
</evidence>
<gene>
    <name evidence="1" type="ORF">SAMN05444276_101694</name>
</gene>
<dbReference type="OrthoDB" id="378710at2"/>
<dbReference type="InterPro" id="IPR027417">
    <property type="entry name" value="P-loop_NTPase"/>
</dbReference>
<dbReference type="EMBL" id="FNNA01000001">
    <property type="protein sequence ID" value="SDW33754.1"/>
    <property type="molecule type" value="Genomic_DNA"/>
</dbReference>
<protein>
    <submittedName>
        <fullName evidence="1">Phage uncharacterized protein (Putative large terminase), C-terminal domain-containing protein</fullName>
    </submittedName>
</protein>
<dbReference type="Gene3D" id="3.40.50.300">
    <property type="entry name" value="P-loop containing nucleotide triphosphate hydrolases"/>
    <property type="match status" value="1"/>
</dbReference>
<dbReference type="Gene3D" id="3.30.420.240">
    <property type="match status" value="1"/>
</dbReference>
<sequence length="550" mass="61420">MKPREFLDEIADLAAGFRQKIELEVEAFPVSVAESRARVERVMAADGYRYFVETYLPHYLGKPPSKLHLDLYQALPAMVAAPEGQHRLVIAPRGSAKSTHISLGFPLWCIVTGRKHYIGLIMDAFEQAAIMVEAIKAELEVNPRLRADFPKIVGGGRTWREGVIVTRNNIKVEGFGTGKKIRGRRHGPWRPDLVILDDVENDENVESPRQRDKLESWISKAVMKLGPTDGTMDVLYAGTVLHFDAVIERFAKKPGWQVSRYQAVLQWPDRMDLWDRWEELYLNDEPASEAYWDKNQAEMSRGTLLNWPEMHSLIFLMQERAGDHEAFESEYQNRPISASNAFTDLQYWVMKKTDWVLFGAIDPSLGKAAAGRDPSAILIGGMDRLSGVFDVVEASIRKRLPDVIIDDAIALQREYQCQLWFVESVQFQEMLRTELMKQAARQGIAMPCVPIQPIADKVLRIERLQPPVASGMIRFHSSQRTLIDQLQQWPSAAHDDGPDCLEMLWSNAVRYAGGAAGGGGQILTAPGGGPSGLGAGLGSGLGGFRLGGGW</sequence>
<dbReference type="InterPro" id="IPR006517">
    <property type="entry name" value="Phage_terminase_lsu-like_C"/>
</dbReference>
<dbReference type="Proteomes" id="UP000182944">
    <property type="component" value="Unassembled WGS sequence"/>
</dbReference>
<dbReference type="RefSeq" id="WP_052176090.1">
    <property type="nucleotide sequence ID" value="NZ_FNNA01000001.1"/>
</dbReference>
<reference evidence="2" key="1">
    <citation type="submission" date="2016-10" db="EMBL/GenBank/DDBJ databases">
        <authorList>
            <person name="Varghese N."/>
            <person name="Submissions S."/>
        </authorList>
    </citation>
    <scope>NUCLEOTIDE SEQUENCE [LARGE SCALE GENOMIC DNA]</scope>
    <source>
        <strain evidence="2">DSM 29303</strain>
    </source>
</reference>
<accession>A0A1H2SRT2</accession>
<dbReference type="STRING" id="1545044.SAMN05444276_101694"/>
<evidence type="ECO:0000313" key="2">
    <source>
        <dbReference type="Proteomes" id="UP000182944"/>
    </source>
</evidence>
<keyword evidence="2" id="KW-1185">Reference proteome</keyword>
<dbReference type="NCBIfam" id="TIGR01630">
    <property type="entry name" value="psiM2_ORF9"/>
    <property type="match status" value="1"/>
</dbReference>
<dbReference type="AlphaFoldDB" id="A0A1H2SRT2"/>